<name>A0AB38T3N9_9HYPH</name>
<keyword evidence="1" id="KW-0732">Signal</keyword>
<reference evidence="2 3" key="1">
    <citation type="journal article" date="2022" name="Microbiol. Resour. Announc.">
        <title>Complete Genome Sequence of Mesorhizobium ciceri Strain R30, a Rhizobium Used as a Commercial Inoculant for Chickpea in Argentina.</title>
        <authorList>
            <person name="Foresto E."/>
            <person name="Revale S."/>
            <person name="Primo E."/>
            <person name="Nievas F."/>
            <person name="Carezzano E."/>
            <person name="Puente M."/>
            <person name="Alzari P."/>
            <person name="Mart M."/>
            <person name="Ben-Assaya M."/>
            <person name="Mornico D."/>
            <person name="Santoro M."/>
            <person name="Mart F."/>
            <person name="Giordano W."/>
            <person name="Bogino P."/>
        </authorList>
    </citation>
    <scope>NUCLEOTIDE SEQUENCE [LARGE SCALE GENOMIC DNA]</scope>
    <source>
        <strain evidence="2 3">R30</strain>
    </source>
</reference>
<evidence type="ECO:0000313" key="3">
    <source>
        <dbReference type="Proteomes" id="UP001060070"/>
    </source>
</evidence>
<protein>
    <recommendedName>
        <fullName evidence="4">Secreted protein</fullName>
    </recommendedName>
</protein>
<evidence type="ECO:0000256" key="1">
    <source>
        <dbReference type="SAM" id="SignalP"/>
    </source>
</evidence>
<evidence type="ECO:0000313" key="2">
    <source>
        <dbReference type="EMBL" id="UTU49530.1"/>
    </source>
</evidence>
<gene>
    <name evidence="2" type="ORF">LRP29_18710</name>
</gene>
<sequence length="82" mass="8364">MLKKIALAAVLVQVAAVSALITQTVLFASTATQAANAQPGDVVAVTADKEPDKAAQPAGADQCPTRLVTSKVFTSNVITAQR</sequence>
<feature type="chain" id="PRO_5044279998" description="Secreted protein" evidence="1">
    <location>
        <begin position="35"/>
        <end position="82"/>
    </location>
</feature>
<dbReference type="AlphaFoldDB" id="A0AB38T3N9"/>
<dbReference type="Proteomes" id="UP001060070">
    <property type="component" value="Chromosome"/>
</dbReference>
<dbReference type="RefSeq" id="WP_024503835.1">
    <property type="nucleotide sequence ID" value="NZ_CP088147.1"/>
</dbReference>
<dbReference type="EMBL" id="CP088147">
    <property type="protein sequence ID" value="UTU49530.1"/>
    <property type="molecule type" value="Genomic_DNA"/>
</dbReference>
<evidence type="ECO:0008006" key="4">
    <source>
        <dbReference type="Google" id="ProtNLM"/>
    </source>
</evidence>
<organism evidence="2 3">
    <name type="scientific">Mesorhizobium ciceri</name>
    <dbReference type="NCBI Taxonomy" id="39645"/>
    <lineage>
        <taxon>Bacteria</taxon>
        <taxon>Pseudomonadati</taxon>
        <taxon>Pseudomonadota</taxon>
        <taxon>Alphaproteobacteria</taxon>
        <taxon>Hyphomicrobiales</taxon>
        <taxon>Phyllobacteriaceae</taxon>
        <taxon>Mesorhizobium</taxon>
    </lineage>
</organism>
<accession>A0AB38T3N9</accession>
<feature type="signal peptide" evidence="1">
    <location>
        <begin position="1"/>
        <end position="34"/>
    </location>
</feature>
<keyword evidence="3" id="KW-1185">Reference proteome</keyword>
<proteinExistence type="predicted"/>